<protein>
    <submittedName>
        <fullName evidence="1">Uncharacterized protein</fullName>
    </submittedName>
</protein>
<comment type="caution">
    <text evidence="1">The sequence shown here is derived from an EMBL/GenBank/DDBJ whole genome shotgun (WGS) entry which is preliminary data.</text>
</comment>
<organism evidence="1">
    <name type="scientific">marine sediment metagenome</name>
    <dbReference type="NCBI Taxonomy" id="412755"/>
    <lineage>
        <taxon>unclassified sequences</taxon>
        <taxon>metagenomes</taxon>
        <taxon>ecological metagenomes</taxon>
    </lineage>
</organism>
<proteinExistence type="predicted"/>
<accession>X0TVB8</accession>
<dbReference type="AlphaFoldDB" id="X0TVB8"/>
<sequence>MEQEVEQLRSELNVKNERITTLTEQLKTIIPETEIDVEI</sequence>
<reference evidence="1" key="1">
    <citation type="journal article" date="2014" name="Front. Microbiol.">
        <title>High frequency of phylogenetically diverse reductive dehalogenase-homologous genes in deep subseafloor sedimentary metagenomes.</title>
        <authorList>
            <person name="Kawai M."/>
            <person name="Futagami T."/>
            <person name="Toyoda A."/>
            <person name="Takaki Y."/>
            <person name="Nishi S."/>
            <person name="Hori S."/>
            <person name="Arai W."/>
            <person name="Tsubouchi T."/>
            <person name="Morono Y."/>
            <person name="Uchiyama I."/>
            <person name="Ito T."/>
            <person name="Fujiyama A."/>
            <person name="Inagaki F."/>
            <person name="Takami H."/>
        </authorList>
    </citation>
    <scope>NUCLEOTIDE SEQUENCE</scope>
    <source>
        <strain evidence="1">Expedition CK06-06</strain>
    </source>
</reference>
<name>X0TVB8_9ZZZZ</name>
<dbReference type="EMBL" id="BARS01016909">
    <property type="protein sequence ID" value="GAF92092.1"/>
    <property type="molecule type" value="Genomic_DNA"/>
</dbReference>
<evidence type="ECO:0000313" key="1">
    <source>
        <dbReference type="EMBL" id="GAF92092.1"/>
    </source>
</evidence>
<gene>
    <name evidence="1" type="ORF">S01H1_27731</name>
</gene>